<dbReference type="GO" id="GO:0000077">
    <property type="term" value="P:DNA damage checkpoint signaling"/>
    <property type="evidence" value="ECO:0007669"/>
    <property type="project" value="TreeGrafter"/>
</dbReference>
<name>A0A9P8TJ58_WICPI</name>
<organism evidence="1 2">
    <name type="scientific">Wickerhamomyces pijperi</name>
    <name type="common">Yeast</name>
    <name type="synonym">Pichia pijperi</name>
    <dbReference type="NCBI Taxonomy" id="599730"/>
    <lineage>
        <taxon>Eukaryota</taxon>
        <taxon>Fungi</taxon>
        <taxon>Dikarya</taxon>
        <taxon>Ascomycota</taxon>
        <taxon>Saccharomycotina</taxon>
        <taxon>Saccharomycetes</taxon>
        <taxon>Phaffomycetales</taxon>
        <taxon>Wickerhamomycetaceae</taxon>
        <taxon>Wickerhamomyces</taxon>
    </lineage>
</organism>
<dbReference type="Proteomes" id="UP000774326">
    <property type="component" value="Unassembled WGS sequence"/>
</dbReference>
<dbReference type="PANTHER" id="PTHR11139:SF125">
    <property type="entry name" value="SERINE_THREONINE-PROTEIN KINASE MEC1"/>
    <property type="match status" value="1"/>
</dbReference>
<comment type="caution">
    <text evidence="1">The sequence shown here is derived from an EMBL/GenBank/DDBJ whole genome shotgun (WGS) entry which is preliminary data.</text>
</comment>
<keyword evidence="2" id="KW-1185">Reference proteome</keyword>
<sequence>MNVLETFLYDPIMDWKVKQKKRRSTEEADSKGLQPQVAMDTIRRKIKGILDPKDLDTGAKDSGGLPVSVVAHVDAVIQQAT</sequence>
<evidence type="ECO:0000313" key="2">
    <source>
        <dbReference type="Proteomes" id="UP000774326"/>
    </source>
</evidence>
<dbReference type="GO" id="GO:0005694">
    <property type="term" value="C:chromosome"/>
    <property type="evidence" value="ECO:0007669"/>
    <property type="project" value="TreeGrafter"/>
</dbReference>
<dbReference type="PANTHER" id="PTHR11139">
    <property type="entry name" value="ATAXIA TELANGIECTASIA MUTATED ATM -RELATED"/>
    <property type="match status" value="1"/>
</dbReference>
<gene>
    <name evidence="1" type="ORF">WICPIJ_008118</name>
</gene>
<dbReference type="GO" id="GO:0006281">
    <property type="term" value="P:DNA repair"/>
    <property type="evidence" value="ECO:0007669"/>
    <property type="project" value="TreeGrafter"/>
</dbReference>
<dbReference type="GO" id="GO:0000723">
    <property type="term" value="P:telomere maintenance"/>
    <property type="evidence" value="ECO:0007669"/>
    <property type="project" value="TreeGrafter"/>
</dbReference>
<dbReference type="AlphaFoldDB" id="A0A9P8TJ58"/>
<dbReference type="GO" id="GO:0005634">
    <property type="term" value="C:nucleus"/>
    <property type="evidence" value="ECO:0007669"/>
    <property type="project" value="TreeGrafter"/>
</dbReference>
<accession>A0A9P8TJ58</accession>
<reference evidence="1" key="1">
    <citation type="journal article" date="2021" name="Open Biol.">
        <title>Shared evolutionary footprints suggest mitochondrial oxidative damage underlies multiple complex I losses in fungi.</title>
        <authorList>
            <person name="Schikora-Tamarit M.A."/>
            <person name="Marcet-Houben M."/>
            <person name="Nosek J."/>
            <person name="Gabaldon T."/>
        </authorList>
    </citation>
    <scope>NUCLEOTIDE SEQUENCE</scope>
    <source>
        <strain evidence="1">CBS2887</strain>
    </source>
</reference>
<dbReference type="OrthoDB" id="381190at2759"/>
<dbReference type="EMBL" id="JAEUBG010004668">
    <property type="protein sequence ID" value="KAH3680749.1"/>
    <property type="molecule type" value="Genomic_DNA"/>
</dbReference>
<dbReference type="InterPro" id="IPR050517">
    <property type="entry name" value="DDR_Repair_Kinase"/>
</dbReference>
<feature type="non-terminal residue" evidence="1">
    <location>
        <position position="81"/>
    </location>
</feature>
<dbReference type="GO" id="GO:0004674">
    <property type="term" value="F:protein serine/threonine kinase activity"/>
    <property type="evidence" value="ECO:0007669"/>
    <property type="project" value="TreeGrafter"/>
</dbReference>
<reference evidence="1" key="2">
    <citation type="submission" date="2021-01" db="EMBL/GenBank/DDBJ databases">
        <authorList>
            <person name="Schikora-Tamarit M.A."/>
        </authorList>
    </citation>
    <scope>NUCLEOTIDE SEQUENCE</scope>
    <source>
        <strain evidence="1">CBS2887</strain>
    </source>
</reference>
<protein>
    <submittedName>
        <fullName evidence="1">Uncharacterized protein</fullName>
    </submittedName>
</protein>
<evidence type="ECO:0000313" key="1">
    <source>
        <dbReference type="EMBL" id="KAH3680749.1"/>
    </source>
</evidence>
<proteinExistence type="predicted"/>